<sequence length="262" mass="28190">MRPSRRATLAAALIALTLGQAAQAIEVIALSWRDAQDVADALAPHLRPGETASALDDKLIVDVPPARAAELRRLVATLDVRLASLLVEVETDSRRAGGAASIDWGGRRSGSATGSGDDSGVDLRAEGRDRRTASRQTLRLLDNRSGYIAIGDSRPMPWRLYGPHGPVGGVEYRDAIRGFHVRPRLIGGDRVRVDIATRDDAFRGRSQERARLATTVEGRLGEWILLGGVGAARDGSAVALFGAGATHERLERAFRLRVTRQP</sequence>
<protein>
    <recommendedName>
        <fullName evidence="5">NolW-like domain-containing protein</fullName>
    </recommendedName>
</protein>
<evidence type="ECO:0000313" key="4">
    <source>
        <dbReference type="Proteomes" id="UP000076625"/>
    </source>
</evidence>
<comment type="caution">
    <text evidence="3">The sequence shown here is derived from an EMBL/GenBank/DDBJ whole genome shotgun (WGS) entry which is preliminary data.</text>
</comment>
<feature type="chain" id="PRO_5007826464" description="NolW-like domain-containing protein" evidence="2">
    <location>
        <begin position="25"/>
        <end position="262"/>
    </location>
</feature>
<dbReference type="EMBL" id="LQQU01000002">
    <property type="protein sequence ID" value="KZE35210.1"/>
    <property type="molecule type" value="Genomic_DNA"/>
</dbReference>
<feature type="compositionally biased region" description="Low complexity" evidence="1">
    <location>
        <begin position="109"/>
        <end position="118"/>
    </location>
</feature>
<dbReference type="OrthoDB" id="5401600at2"/>
<organism evidence="3 4">
    <name type="scientific">Crenobacter luteus</name>
    <dbReference type="NCBI Taxonomy" id="1452487"/>
    <lineage>
        <taxon>Bacteria</taxon>
        <taxon>Pseudomonadati</taxon>
        <taxon>Pseudomonadota</taxon>
        <taxon>Betaproteobacteria</taxon>
        <taxon>Neisseriales</taxon>
        <taxon>Neisseriaceae</taxon>
        <taxon>Crenobacter</taxon>
    </lineage>
</organism>
<keyword evidence="2" id="KW-0732">Signal</keyword>
<dbReference type="RefSeq" id="WP_066609394.1">
    <property type="nucleotide sequence ID" value="NZ_LQQU01000002.1"/>
</dbReference>
<name>A0A161SL80_9NEIS</name>
<proteinExistence type="predicted"/>
<evidence type="ECO:0000256" key="1">
    <source>
        <dbReference type="SAM" id="MobiDB-lite"/>
    </source>
</evidence>
<feature type="region of interest" description="Disordered" evidence="1">
    <location>
        <begin position="98"/>
        <end position="130"/>
    </location>
</feature>
<dbReference type="AlphaFoldDB" id="A0A161SL80"/>
<evidence type="ECO:0000313" key="3">
    <source>
        <dbReference type="EMBL" id="KZE35210.1"/>
    </source>
</evidence>
<reference evidence="4" key="1">
    <citation type="submission" date="2016-01" db="EMBL/GenBank/DDBJ databases">
        <title>Draft genome of Chromobacterium sp. F49.</title>
        <authorList>
            <person name="Hong K.W."/>
        </authorList>
    </citation>
    <scope>NUCLEOTIDE SEQUENCE [LARGE SCALE GENOMIC DNA]</scope>
    <source>
        <strain evidence="4">CN10</strain>
    </source>
</reference>
<gene>
    <name evidence="3" type="ORF">AVW16_04070</name>
</gene>
<evidence type="ECO:0000256" key="2">
    <source>
        <dbReference type="SAM" id="SignalP"/>
    </source>
</evidence>
<feature type="signal peptide" evidence="2">
    <location>
        <begin position="1"/>
        <end position="24"/>
    </location>
</feature>
<feature type="compositionally biased region" description="Basic and acidic residues" evidence="1">
    <location>
        <begin position="121"/>
        <end position="130"/>
    </location>
</feature>
<dbReference type="STRING" id="1452487.AVW16_04070"/>
<evidence type="ECO:0008006" key="5">
    <source>
        <dbReference type="Google" id="ProtNLM"/>
    </source>
</evidence>
<accession>A0A161SL80</accession>
<dbReference type="Proteomes" id="UP000076625">
    <property type="component" value="Unassembled WGS sequence"/>
</dbReference>
<keyword evidence="4" id="KW-1185">Reference proteome</keyword>